<feature type="binding site" evidence="10">
    <location>
        <begin position="111"/>
        <end position="112"/>
    </location>
    <ligand>
        <name>GTP</name>
        <dbReference type="ChEBI" id="CHEBI:37565"/>
    </ligand>
</feature>
<dbReference type="FunFam" id="1.10.400.10:FF:000007">
    <property type="entry name" value="Guanine nucleotide-binding protein subunit alpha"/>
    <property type="match status" value="1"/>
</dbReference>
<dbReference type="InterPro" id="IPR027417">
    <property type="entry name" value="P-loop_NTPase"/>
</dbReference>
<evidence type="ECO:0000256" key="11">
    <source>
        <dbReference type="PIRSR" id="PIRSR601019-2"/>
    </source>
</evidence>
<keyword evidence="5 11" id="KW-0460">Magnesium</keyword>
<dbReference type="Gene3D" id="3.40.50.300">
    <property type="entry name" value="P-loop containing nucleotide triphosphate hydrolases"/>
    <property type="match status" value="1"/>
</dbReference>
<accession>A0A914PMZ9</accession>
<dbReference type="AlphaFoldDB" id="A0A914PMZ9"/>
<keyword evidence="7" id="KW-0564">Palmitate</keyword>
<dbReference type="GO" id="GO:0003924">
    <property type="term" value="F:GTPase activity"/>
    <property type="evidence" value="ECO:0007669"/>
    <property type="project" value="InterPro"/>
</dbReference>
<dbReference type="Pfam" id="PF00503">
    <property type="entry name" value="G-alpha"/>
    <property type="match status" value="1"/>
</dbReference>
<dbReference type="SMART" id="SM00275">
    <property type="entry name" value="G_alpha"/>
    <property type="match status" value="1"/>
</dbReference>
<reference evidence="13" key="1">
    <citation type="submission" date="2022-11" db="UniProtKB">
        <authorList>
            <consortium name="WormBaseParasite"/>
        </authorList>
    </citation>
    <scope>IDENTIFICATION</scope>
</reference>
<keyword evidence="12" id="KW-1185">Reference proteome</keyword>
<dbReference type="GO" id="GO:0005525">
    <property type="term" value="F:GTP binding"/>
    <property type="evidence" value="ECO:0007669"/>
    <property type="project" value="UniProtKB-KW"/>
</dbReference>
<evidence type="ECO:0000256" key="7">
    <source>
        <dbReference type="ARBA" id="ARBA00023139"/>
    </source>
</evidence>
<proteinExistence type="predicted"/>
<name>A0A914PMZ9_9BILA</name>
<comment type="subunit">
    <text evidence="1">G proteins are composed of 3 units; alpha, beta and gamma. The alpha chain contains the guanine nucleotide binding site.</text>
</comment>
<keyword evidence="9" id="KW-0449">Lipoprotein</keyword>
<feature type="binding site" evidence="10">
    <location>
        <begin position="136"/>
        <end position="142"/>
    </location>
    <ligand>
        <name>GTP</name>
        <dbReference type="ChEBI" id="CHEBI:37565"/>
    </ligand>
</feature>
<dbReference type="PANTHER" id="PTHR10218:SF232">
    <property type="entry name" value="GUANINE NUCLEOTIDE-BINDING PROTEIN ALPHA-1 SUBUNIT"/>
    <property type="match status" value="1"/>
</dbReference>
<evidence type="ECO:0000313" key="12">
    <source>
        <dbReference type="Proteomes" id="UP000887578"/>
    </source>
</evidence>
<protein>
    <submittedName>
        <fullName evidence="13">Uncharacterized protein</fullName>
    </submittedName>
</protein>
<dbReference type="GO" id="GO:0031683">
    <property type="term" value="F:G-protein beta/gamma-subunit complex binding"/>
    <property type="evidence" value="ECO:0007669"/>
    <property type="project" value="InterPro"/>
</dbReference>
<dbReference type="SUPFAM" id="SSF47895">
    <property type="entry name" value="Transducin (alpha subunit), insertion domain"/>
    <property type="match status" value="1"/>
</dbReference>
<dbReference type="GO" id="GO:0001664">
    <property type="term" value="F:G protein-coupled receptor binding"/>
    <property type="evidence" value="ECO:0007669"/>
    <property type="project" value="TreeGrafter"/>
</dbReference>
<evidence type="ECO:0000256" key="2">
    <source>
        <dbReference type="ARBA" id="ARBA00022707"/>
    </source>
</evidence>
<keyword evidence="2" id="KW-0519">Myristate</keyword>
<evidence type="ECO:0000256" key="4">
    <source>
        <dbReference type="ARBA" id="ARBA00022741"/>
    </source>
</evidence>
<keyword evidence="4 10" id="KW-0547">Nucleotide-binding</keyword>
<feature type="binding site" evidence="10">
    <location>
        <begin position="161"/>
        <end position="165"/>
    </location>
    <ligand>
        <name>GTP</name>
        <dbReference type="ChEBI" id="CHEBI:37565"/>
    </ligand>
</feature>
<dbReference type="InterPro" id="IPR001019">
    <property type="entry name" value="Gprotein_alpha_su"/>
</dbReference>
<evidence type="ECO:0000256" key="5">
    <source>
        <dbReference type="ARBA" id="ARBA00022842"/>
    </source>
</evidence>
<evidence type="ECO:0000256" key="6">
    <source>
        <dbReference type="ARBA" id="ARBA00023134"/>
    </source>
</evidence>
<evidence type="ECO:0000256" key="1">
    <source>
        <dbReference type="ARBA" id="ARBA00011356"/>
    </source>
</evidence>
<sequence>MSTTVYTNFDKDQGIIHDNGFTDDEILSKRNMVYANVLQSVRAVLEGMFKLDLPLGSEKARKMANVINDIVLSNREAAPIPDDIYDGIKVLLADKGFQAAIQRRGSFYLPDSALYFIENVDRICDAQYIPTQQDILLLRVATLGVIEVKFMIKNKIWRVFDVGGQRSQRKKWIHCFDDVTSVRLSLVMGTKV</sequence>
<feature type="binding site" evidence="11">
    <location>
        <position position="142"/>
    </location>
    <ligand>
        <name>Mg(2+)</name>
        <dbReference type="ChEBI" id="CHEBI:18420"/>
    </ligand>
</feature>
<dbReference type="WBParaSite" id="PDA_v2.g17333.t1">
    <property type="protein sequence ID" value="PDA_v2.g17333.t1"/>
    <property type="gene ID" value="PDA_v2.g17333"/>
</dbReference>
<dbReference type="PRINTS" id="PR00318">
    <property type="entry name" value="GPROTEINA"/>
</dbReference>
<dbReference type="Gene3D" id="1.10.400.10">
    <property type="entry name" value="GI Alpha 1, domain 2-like"/>
    <property type="match status" value="1"/>
</dbReference>
<evidence type="ECO:0000256" key="3">
    <source>
        <dbReference type="ARBA" id="ARBA00022723"/>
    </source>
</evidence>
<keyword evidence="3 11" id="KW-0479">Metal-binding</keyword>
<dbReference type="PANTHER" id="PTHR10218">
    <property type="entry name" value="GTP-BINDING PROTEIN ALPHA SUBUNIT"/>
    <property type="match status" value="1"/>
</dbReference>
<dbReference type="GO" id="GO:0005737">
    <property type="term" value="C:cytoplasm"/>
    <property type="evidence" value="ECO:0007669"/>
    <property type="project" value="TreeGrafter"/>
</dbReference>
<dbReference type="GO" id="GO:0046872">
    <property type="term" value="F:metal ion binding"/>
    <property type="evidence" value="ECO:0007669"/>
    <property type="project" value="UniProtKB-KW"/>
</dbReference>
<keyword evidence="8" id="KW-0807">Transducer</keyword>
<evidence type="ECO:0000256" key="10">
    <source>
        <dbReference type="PIRSR" id="PIRSR601019-1"/>
    </source>
</evidence>
<dbReference type="SUPFAM" id="SSF52540">
    <property type="entry name" value="P-loop containing nucleoside triphosphate hydrolases"/>
    <property type="match status" value="1"/>
</dbReference>
<keyword evidence="6 10" id="KW-0342">GTP-binding</keyword>
<organism evidence="12 13">
    <name type="scientific">Panagrolaimus davidi</name>
    <dbReference type="NCBI Taxonomy" id="227884"/>
    <lineage>
        <taxon>Eukaryota</taxon>
        <taxon>Metazoa</taxon>
        <taxon>Ecdysozoa</taxon>
        <taxon>Nematoda</taxon>
        <taxon>Chromadorea</taxon>
        <taxon>Rhabditida</taxon>
        <taxon>Tylenchina</taxon>
        <taxon>Panagrolaimomorpha</taxon>
        <taxon>Panagrolaimoidea</taxon>
        <taxon>Panagrolaimidae</taxon>
        <taxon>Panagrolaimus</taxon>
    </lineage>
</organism>
<evidence type="ECO:0000256" key="9">
    <source>
        <dbReference type="ARBA" id="ARBA00023288"/>
    </source>
</evidence>
<evidence type="ECO:0000313" key="13">
    <source>
        <dbReference type="WBParaSite" id="PDA_v2.g17333.t1"/>
    </source>
</evidence>
<evidence type="ECO:0000256" key="8">
    <source>
        <dbReference type="ARBA" id="ARBA00023224"/>
    </source>
</evidence>
<dbReference type="PROSITE" id="PS51882">
    <property type="entry name" value="G_ALPHA"/>
    <property type="match status" value="1"/>
</dbReference>
<dbReference type="GO" id="GO:0007188">
    <property type="term" value="P:adenylate cyclase-modulating G protein-coupled receptor signaling pathway"/>
    <property type="evidence" value="ECO:0007669"/>
    <property type="project" value="TreeGrafter"/>
</dbReference>
<dbReference type="InterPro" id="IPR011025">
    <property type="entry name" value="GproteinA_insert"/>
</dbReference>
<dbReference type="GO" id="GO:0032502">
    <property type="term" value="P:developmental process"/>
    <property type="evidence" value="ECO:0007669"/>
    <property type="project" value="UniProtKB-ARBA"/>
</dbReference>
<dbReference type="GO" id="GO:0005834">
    <property type="term" value="C:heterotrimeric G-protein complex"/>
    <property type="evidence" value="ECO:0007669"/>
    <property type="project" value="TreeGrafter"/>
</dbReference>
<dbReference type="FunFam" id="3.40.50.300:FF:000692">
    <property type="entry name" value="Guanine nucleotide-binding protein subunit alpha"/>
    <property type="match status" value="1"/>
</dbReference>
<dbReference type="Proteomes" id="UP000887578">
    <property type="component" value="Unplaced"/>
</dbReference>